<protein>
    <submittedName>
        <fullName evidence="1">Uncharacterized protein</fullName>
    </submittedName>
</protein>
<dbReference type="EMBL" id="BSYO01000012">
    <property type="protein sequence ID" value="GMH13150.1"/>
    <property type="molecule type" value="Genomic_DNA"/>
</dbReference>
<organism evidence="1 2">
    <name type="scientific">Nepenthes gracilis</name>
    <name type="common">Slender pitcher plant</name>
    <dbReference type="NCBI Taxonomy" id="150966"/>
    <lineage>
        <taxon>Eukaryota</taxon>
        <taxon>Viridiplantae</taxon>
        <taxon>Streptophyta</taxon>
        <taxon>Embryophyta</taxon>
        <taxon>Tracheophyta</taxon>
        <taxon>Spermatophyta</taxon>
        <taxon>Magnoliopsida</taxon>
        <taxon>eudicotyledons</taxon>
        <taxon>Gunneridae</taxon>
        <taxon>Pentapetalae</taxon>
        <taxon>Caryophyllales</taxon>
        <taxon>Nepenthaceae</taxon>
        <taxon>Nepenthes</taxon>
    </lineage>
</organism>
<evidence type="ECO:0000313" key="1">
    <source>
        <dbReference type="EMBL" id="GMH13150.1"/>
    </source>
</evidence>
<keyword evidence="2" id="KW-1185">Reference proteome</keyword>
<proteinExistence type="predicted"/>
<comment type="caution">
    <text evidence="1">The sequence shown here is derived from an EMBL/GenBank/DDBJ whole genome shotgun (WGS) entry which is preliminary data.</text>
</comment>
<name>A0AAD3SM19_NEPGR</name>
<gene>
    <name evidence="1" type="ORF">Nepgr_014991</name>
</gene>
<evidence type="ECO:0000313" key="2">
    <source>
        <dbReference type="Proteomes" id="UP001279734"/>
    </source>
</evidence>
<dbReference type="AlphaFoldDB" id="A0AAD3SM19"/>
<accession>A0AAD3SM19</accession>
<reference evidence="1" key="1">
    <citation type="submission" date="2023-05" db="EMBL/GenBank/DDBJ databases">
        <title>Nepenthes gracilis genome sequencing.</title>
        <authorList>
            <person name="Fukushima K."/>
        </authorList>
    </citation>
    <scope>NUCLEOTIDE SEQUENCE</scope>
    <source>
        <strain evidence="1">SING2019-196</strain>
    </source>
</reference>
<sequence>MSSEGFEAIWRSGAGSSVILAQTAPALAPQLELRESVPKPWPETLELVIKPHPEPNIELSAETERAALSC</sequence>
<dbReference type="Proteomes" id="UP001279734">
    <property type="component" value="Unassembled WGS sequence"/>
</dbReference>